<evidence type="ECO:0000313" key="3">
    <source>
        <dbReference type="Proteomes" id="UP000027238"/>
    </source>
</evidence>
<dbReference type="AlphaFoldDB" id="A0A066X3Z9"/>
<evidence type="ECO:0000256" key="1">
    <source>
        <dbReference type="SAM" id="MobiDB-lite"/>
    </source>
</evidence>
<accession>A0A066X3Z9</accession>
<evidence type="ECO:0000313" key="2">
    <source>
        <dbReference type="EMBL" id="KDN63868.1"/>
    </source>
</evidence>
<reference evidence="3" key="1">
    <citation type="journal article" date="2014" name="Genome Announc.">
        <title>Draft genome sequence of Colletotrichum sublineola, a destructive pathogen of cultivated sorghum.</title>
        <authorList>
            <person name="Baroncelli R."/>
            <person name="Sanz-Martin J.M."/>
            <person name="Rech G.E."/>
            <person name="Sukno S.A."/>
            <person name="Thon M.R."/>
        </authorList>
    </citation>
    <scope>NUCLEOTIDE SEQUENCE [LARGE SCALE GENOMIC DNA]</scope>
    <source>
        <strain evidence="3">TX430BB</strain>
    </source>
</reference>
<name>A0A066X3Z9_COLSU</name>
<proteinExistence type="predicted"/>
<dbReference type="HOGENOM" id="CLU_778474_0_0_1"/>
<dbReference type="Proteomes" id="UP000027238">
    <property type="component" value="Unassembled WGS sequence"/>
</dbReference>
<gene>
    <name evidence="2" type="ORF">CSUB01_11454</name>
</gene>
<dbReference type="EMBL" id="JMSE01001186">
    <property type="protein sequence ID" value="KDN63868.1"/>
    <property type="molecule type" value="Genomic_DNA"/>
</dbReference>
<feature type="region of interest" description="Disordered" evidence="1">
    <location>
        <begin position="167"/>
        <end position="190"/>
    </location>
</feature>
<keyword evidence="3" id="KW-1185">Reference proteome</keyword>
<protein>
    <submittedName>
        <fullName evidence="2">Uncharacterized protein</fullName>
    </submittedName>
</protein>
<feature type="compositionally biased region" description="Basic and acidic residues" evidence="1">
    <location>
        <begin position="167"/>
        <end position="180"/>
    </location>
</feature>
<sequence length="356" mass="39331">MRPENKESLNTLATGDDPRRDAAWILAAEESSGTWQHGTILVEFLDMVDGDVYVRPRQEGAAIDRLILLMYRAPVHSLGPLIFLLFLLPQNPSPKSITTLPTPDYLRQAPSPDVLCPEKAPEHRPGPILLALLHGPLGERTGSVLADRLLDRPLHWSPVPRLIPCDDLPRRPWPPDHADQPEPPTPPARLRRCGLGEGAWRGRERAVDAPAARVVAEVDQGLSLQSGCRGGGDLGGSFMKDREAVGVLQPQRRPSRRRGPGAYRGTRKALGMAGRFGRGFQGEDRNAFDVSLFSRGQWTWLTYGTKPFGFLFRRRPSLVFLRSDLGACMVKVFKERRARALASSCLPTLGPGNSRT</sequence>
<comment type="caution">
    <text evidence="2">The sequence shown here is derived from an EMBL/GenBank/DDBJ whole genome shotgun (WGS) entry which is preliminary data.</text>
</comment>
<organism evidence="2 3">
    <name type="scientific">Colletotrichum sublineola</name>
    <name type="common">Sorghum anthracnose fungus</name>
    <dbReference type="NCBI Taxonomy" id="1173701"/>
    <lineage>
        <taxon>Eukaryota</taxon>
        <taxon>Fungi</taxon>
        <taxon>Dikarya</taxon>
        <taxon>Ascomycota</taxon>
        <taxon>Pezizomycotina</taxon>
        <taxon>Sordariomycetes</taxon>
        <taxon>Hypocreomycetidae</taxon>
        <taxon>Glomerellales</taxon>
        <taxon>Glomerellaceae</taxon>
        <taxon>Colletotrichum</taxon>
        <taxon>Colletotrichum graminicola species complex</taxon>
    </lineage>
</organism>